<keyword evidence="8" id="KW-0539">Nucleus</keyword>
<dbReference type="OMA" id="SYDQHIR"/>
<dbReference type="InterPro" id="IPR001680">
    <property type="entry name" value="WD40_rpt"/>
</dbReference>
<sequence length="337" mass="37016">MADDLTTASLPQYSVPGPQIVGSTKYQQLLAVIEELGKDIRPTYTGNKICAERLKRSIAHSRILVRECLLEAEKDRQKAAADAADSDSRIGSLYVLSHNLGIVRCIKAPGGVFRFDFLKPHVVIAAITDGSLFTASISDSPSDSSISVAEDILLDVSSSPSSDRVSCTDKSGCAYIVDLTASTVIVWTCAQRDHLVCTGGEDAALKVWDARSQSIAQRFNEFEAGVTFSEWQEDNLILTGSYDQHIRLFDMRNNREAIKTVETRGGVWHIENCQRAGVEHYLAACMYGGWVLFDQNLDIVKCDKDAGEHLLYGVTLLNENTIAYTTFNDFMVSTAAL</sequence>
<comment type="similarity">
    <text evidence="3">Belongs to the CDK2AP family.</text>
</comment>
<dbReference type="Pfam" id="PF09806">
    <property type="entry name" value="CDK2AP"/>
    <property type="match status" value="1"/>
</dbReference>
<evidence type="ECO:0000256" key="11">
    <source>
        <dbReference type="ARBA" id="ARBA00047551"/>
    </source>
</evidence>
<keyword evidence="5 12" id="KW-0853">WD repeat</keyword>
<evidence type="ECO:0000256" key="2">
    <source>
        <dbReference type="ARBA" id="ARBA00005156"/>
    </source>
</evidence>
<dbReference type="InterPro" id="IPR017266">
    <property type="entry name" value="DOC_1/2"/>
</dbReference>
<evidence type="ECO:0000256" key="5">
    <source>
        <dbReference type="ARBA" id="ARBA00022574"/>
    </source>
</evidence>
<accession>A0A7I4YBB7</accession>
<dbReference type="PANTHER" id="PTHR46042">
    <property type="entry name" value="DIPHTHINE METHYLTRANSFERASE"/>
    <property type="match status" value="1"/>
</dbReference>
<dbReference type="GO" id="GO:0017183">
    <property type="term" value="P:protein histidyl modification to diphthamide"/>
    <property type="evidence" value="ECO:0007669"/>
    <property type="project" value="TreeGrafter"/>
</dbReference>
<dbReference type="AlphaFoldDB" id="A0A7I4YBB7"/>
<evidence type="ECO:0000313" key="14">
    <source>
        <dbReference type="WBParaSite" id="HCON_00076410-00001"/>
    </source>
</evidence>
<dbReference type="Gene3D" id="2.130.10.10">
    <property type="entry name" value="YVTN repeat-like/Quinoprotein amine dehydrogenase"/>
    <property type="match status" value="1"/>
</dbReference>
<keyword evidence="6" id="KW-0677">Repeat</keyword>
<dbReference type="EC" id="3.1.1.97" evidence="10"/>
<dbReference type="Proteomes" id="UP000025227">
    <property type="component" value="Unplaced"/>
</dbReference>
<dbReference type="SUPFAM" id="SSF50978">
    <property type="entry name" value="WD40 repeat-like"/>
    <property type="match status" value="1"/>
</dbReference>
<dbReference type="InterPro" id="IPR015943">
    <property type="entry name" value="WD40/YVTN_repeat-like_dom_sf"/>
</dbReference>
<organism evidence="13 14">
    <name type="scientific">Haemonchus contortus</name>
    <name type="common">Barber pole worm</name>
    <dbReference type="NCBI Taxonomy" id="6289"/>
    <lineage>
        <taxon>Eukaryota</taxon>
        <taxon>Metazoa</taxon>
        <taxon>Ecdysozoa</taxon>
        <taxon>Nematoda</taxon>
        <taxon>Chromadorea</taxon>
        <taxon>Rhabditida</taxon>
        <taxon>Rhabditina</taxon>
        <taxon>Rhabditomorpha</taxon>
        <taxon>Strongyloidea</taxon>
        <taxon>Trichostrongylidae</taxon>
        <taxon>Haemonchus</taxon>
    </lineage>
</organism>
<keyword evidence="7" id="KW-0378">Hydrolase</keyword>
<dbReference type="GO" id="GO:0005634">
    <property type="term" value="C:nucleus"/>
    <property type="evidence" value="ECO:0007669"/>
    <property type="project" value="UniProtKB-SubCell"/>
</dbReference>
<dbReference type="GO" id="GO:0061685">
    <property type="term" value="F:diphthine methylesterase activity"/>
    <property type="evidence" value="ECO:0007669"/>
    <property type="project" value="UniProtKB-EC"/>
</dbReference>
<dbReference type="InterPro" id="IPR052415">
    <property type="entry name" value="Diphthine_MTase"/>
</dbReference>
<dbReference type="WBParaSite" id="HCON_00076410-00001">
    <property type="protein sequence ID" value="HCON_00076410-00001"/>
    <property type="gene ID" value="HCON_00076410"/>
</dbReference>
<feature type="repeat" description="WD" evidence="12">
    <location>
        <begin position="195"/>
        <end position="218"/>
    </location>
</feature>
<comment type="similarity">
    <text evidence="9">Belongs to the DPH7 family.</text>
</comment>
<evidence type="ECO:0000256" key="6">
    <source>
        <dbReference type="ARBA" id="ARBA00022737"/>
    </source>
</evidence>
<protein>
    <recommendedName>
        <fullName evidence="10">methylated diphthine methylhydrolase</fullName>
        <ecNumber evidence="10">3.1.1.97</ecNumber>
    </recommendedName>
</protein>
<dbReference type="PANTHER" id="PTHR46042:SF1">
    <property type="entry name" value="DIPHTHINE METHYLTRANSFERASE"/>
    <property type="match status" value="1"/>
</dbReference>
<dbReference type="PROSITE" id="PS50082">
    <property type="entry name" value="WD_REPEATS_2"/>
    <property type="match status" value="1"/>
</dbReference>
<dbReference type="GO" id="GO:0005737">
    <property type="term" value="C:cytoplasm"/>
    <property type="evidence" value="ECO:0007669"/>
    <property type="project" value="TreeGrafter"/>
</dbReference>
<evidence type="ECO:0000256" key="10">
    <source>
        <dbReference type="ARBA" id="ARBA00039131"/>
    </source>
</evidence>
<dbReference type="InterPro" id="IPR036322">
    <property type="entry name" value="WD40_repeat_dom_sf"/>
</dbReference>
<keyword evidence="13" id="KW-1185">Reference proteome</keyword>
<dbReference type="SMART" id="SM00320">
    <property type="entry name" value="WD40"/>
    <property type="match status" value="2"/>
</dbReference>
<evidence type="ECO:0000256" key="8">
    <source>
        <dbReference type="ARBA" id="ARBA00023242"/>
    </source>
</evidence>
<evidence type="ECO:0000313" key="13">
    <source>
        <dbReference type="Proteomes" id="UP000025227"/>
    </source>
</evidence>
<evidence type="ECO:0000256" key="4">
    <source>
        <dbReference type="ARBA" id="ARBA00022553"/>
    </source>
</evidence>
<evidence type="ECO:0000256" key="9">
    <source>
        <dbReference type="ARBA" id="ARBA00038092"/>
    </source>
</evidence>
<dbReference type="Gene3D" id="6.10.140.1300">
    <property type="match status" value="1"/>
</dbReference>
<proteinExistence type="inferred from homology"/>
<evidence type="ECO:0000256" key="7">
    <source>
        <dbReference type="ARBA" id="ARBA00022801"/>
    </source>
</evidence>
<dbReference type="OrthoDB" id="1930760at2759"/>
<evidence type="ECO:0000256" key="1">
    <source>
        <dbReference type="ARBA" id="ARBA00004123"/>
    </source>
</evidence>
<comment type="pathway">
    <text evidence="2">Protein modification; peptidyl-diphthamide biosynthesis.</text>
</comment>
<evidence type="ECO:0000256" key="12">
    <source>
        <dbReference type="PROSITE-ProRule" id="PRU00221"/>
    </source>
</evidence>
<comment type="subcellular location">
    <subcellularLocation>
        <location evidence="1">Nucleus</location>
    </subcellularLocation>
</comment>
<evidence type="ECO:0000256" key="3">
    <source>
        <dbReference type="ARBA" id="ARBA00008485"/>
    </source>
</evidence>
<keyword evidence="4" id="KW-0597">Phosphoprotein</keyword>
<reference evidence="14" key="1">
    <citation type="submission" date="2020-12" db="UniProtKB">
        <authorList>
            <consortium name="WormBaseParasite"/>
        </authorList>
    </citation>
    <scope>IDENTIFICATION</scope>
    <source>
        <strain evidence="14">MHco3</strain>
    </source>
</reference>
<name>A0A7I4YBB7_HAECO</name>
<comment type="catalytic activity">
    <reaction evidence="11">
        <text>diphthine methyl ester-[translation elongation factor 2] + H2O = diphthine-[translation elongation factor 2] + methanol + H(+)</text>
        <dbReference type="Rhea" id="RHEA:42656"/>
        <dbReference type="Rhea" id="RHEA-COMP:10172"/>
        <dbReference type="Rhea" id="RHEA-COMP:10173"/>
        <dbReference type="ChEBI" id="CHEBI:15377"/>
        <dbReference type="ChEBI" id="CHEBI:15378"/>
        <dbReference type="ChEBI" id="CHEBI:17790"/>
        <dbReference type="ChEBI" id="CHEBI:79005"/>
        <dbReference type="ChEBI" id="CHEBI:82696"/>
        <dbReference type="EC" id="3.1.1.97"/>
    </reaction>
</comment>